<keyword evidence="8" id="KW-0206">Cytoskeleton</keyword>
<dbReference type="AlphaFoldDB" id="A0A6J1LAS1"/>
<evidence type="ECO:0000256" key="10">
    <source>
        <dbReference type="SAM" id="Coils"/>
    </source>
</evidence>
<comment type="function">
    <text evidence="1">Component of the nexin-dynein regulatory complex (N-DRC), a key regulator of ciliary/flagellar motility which maintains the alignment and integrity of the distal axoneme and regulates microtubule sliding in motile axonemes.</text>
</comment>
<keyword evidence="9" id="KW-0966">Cell projection</keyword>
<dbReference type="Proteomes" id="UP000504633">
    <property type="component" value="Unplaced"/>
</dbReference>
<evidence type="ECO:0000256" key="5">
    <source>
        <dbReference type="ARBA" id="ARBA00022490"/>
    </source>
</evidence>
<evidence type="ECO:0000256" key="1">
    <source>
        <dbReference type="ARBA" id="ARBA00003029"/>
    </source>
</evidence>
<organism evidence="11 12">
    <name type="scientific">Drosophila hydei</name>
    <name type="common">Fruit fly</name>
    <dbReference type="NCBI Taxonomy" id="7224"/>
    <lineage>
        <taxon>Eukaryota</taxon>
        <taxon>Metazoa</taxon>
        <taxon>Ecdysozoa</taxon>
        <taxon>Arthropoda</taxon>
        <taxon>Hexapoda</taxon>
        <taxon>Insecta</taxon>
        <taxon>Pterygota</taxon>
        <taxon>Neoptera</taxon>
        <taxon>Endopterygota</taxon>
        <taxon>Diptera</taxon>
        <taxon>Brachycera</taxon>
        <taxon>Muscomorpha</taxon>
        <taxon>Ephydroidea</taxon>
        <taxon>Drosophilidae</taxon>
        <taxon>Drosophila</taxon>
    </lineage>
</organism>
<dbReference type="OMA" id="KWKKHMR"/>
<dbReference type="InterPro" id="IPR042815">
    <property type="entry name" value="DRC10"/>
</dbReference>
<keyword evidence="11" id="KW-1185">Reference proteome</keyword>
<proteinExistence type="inferred from homology"/>
<sequence>MKRSRDEEAYMSRREALRIGHMDFSSLRITVIEIVLACMKDAFERVKISVMLPKLIQDRAMVVKVLTGTPYEPAIKLVDDFMRRRDIIVREKRPPLMDHGMIKIIDYFQRHCQIQALFPGLTKNTSEREQKLLTAFAKLIDVAKIHLDRDAYEHIQNERTLHKVLKDKQKLWLDIQKLQKLIEEHREEEKAHLHAKEVSALKTMEDIKQKKLRNDMKIEREIEHFRRAARENEKASREKQIELFEELQRVRYEDAKLTKTSKNNEKEAREEKNKYEIQLQSIIKKYDTLMGEKFCESLELTDQLNAAKNELKGFMVYYRKEKIIYDEIVIKREQEEQRQKKIAIISYMMNRAARKIQTYWRSWRRSMKKRNKRAKKY</sequence>
<accession>A0A6J1LAS1</accession>
<evidence type="ECO:0000313" key="12">
    <source>
        <dbReference type="RefSeq" id="XP_023160341.1"/>
    </source>
</evidence>
<keyword evidence="10" id="KW-0175">Coiled coil</keyword>
<evidence type="ECO:0000256" key="6">
    <source>
        <dbReference type="ARBA" id="ARBA00022846"/>
    </source>
</evidence>
<evidence type="ECO:0000256" key="4">
    <source>
        <dbReference type="ARBA" id="ARBA00021752"/>
    </source>
</evidence>
<evidence type="ECO:0000313" key="11">
    <source>
        <dbReference type="Proteomes" id="UP000504633"/>
    </source>
</evidence>
<comment type="subcellular location">
    <subcellularLocation>
        <location evidence="2">Cytoplasm</location>
        <location evidence="2">Cytoskeleton</location>
        <location evidence="2">Flagellum axoneme</location>
    </subcellularLocation>
</comment>
<dbReference type="GeneID" id="111592397"/>
<comment type="similarity">
    <text evidence="3">Belongs to the DRC10 family.</text>
</comment>
<evidence type="ECO:0000256" key="9">
    <source>
        <dbReference type="ARBA" id="ARBA00023273"/>
    </source>
</evidence>
<protein>
    <recommendedName>
        <fullName evidence="4">Dynein regulatory complex protein 10</fullName>
    </recommendedName>
</protein>
<dbReference type="KEGG" id="dhe:111592397"/>
<evidence type="ECO:0000256" key="8">
    <source>
        <dbReference type="ARBA" id="ARBA00023212"/>
    </source>
</evidence>
<dbReference type="PANTHER" id="PTHR31598:SF1">
    <property type="entry name" value="DYNEIN REGULATORY COMPLEX PROTEIN 10"/>
    <property type="match status" value="1"/>
</dbReference>
<dbReference type="OrthoDB" id="536093at2759"/>
<gene>
    <name evidence="12" type="primary">LOC111592397</name>
</gene>
<evidence type="ECO:0000256" key="3">
    <source>
        <dbReference type="ARBA" id="ARBA00009071"/>
    </source>
</evidence>
<dbReference type="RefSeq" id="XP_023160341.1">
    <property type="nucleotide sequence ID" value="XM_023304573.2"/>
</dbReference>
<evidence type="ECO:0000256" key="2">
    <source>
        <dbReference type="ARBA" id="ARBA00004611"/>
    </source>
</evidence>
<keyword evidence="6" id="KW-0282">Flagellum</keyword>
<keyword evidence="5" id="KW-0963">Cytoplasm</keyword>
<dbReference type="PANTHER" id="PTHR31598">
    <property type="entry name" value="IQ DOMAIN-CONTAINING PROTEIN D"/>
    <property type="match status" value="1"/>
</dbReference>
<feature type="coiled-coil region" evidence="10">
    <location>
        <begin position="168"/>
        <end position="285"/>
    </location>
</feature>
<evidence type="ECO:0000256" key="7">
    <source>
        <dbReference type="ARBA" id="ARBA00023069"/>
    </source>
</evidence>
<keyword evidence="7" id="KW-0969">Cilium</keyword>
<reference evidence="12" key="1">
    <citation type="submission" date="2025-08" db="UniProtKB">
        <authorList>
            <consortium name="RefSeq"/>
        </authorList>
    </citation>
    <scope>IDENTIFICATION</scope>
    <source>
        <strain evidence="12">15085-1641.00</strain>
        <tissue evidence="12">Whole body</tissue>
    </source>
</reference>
<name>A0A6J1LAS1_DROHY</name>